<evidence type="ECO:0000256" key="3">
    <source>
        <dbReference type="SAM" id="MobiDB-lite"/>
    </source>
</evidence>
<evidence type="ECO:0000259" key="4">
    <source>
        <dbReference type="PROSITE" id="PS50043"/>
    </source>
</evidence>
<dbReference type="InterPro" id="IPR000792">
    <property type="entry name" value="Tscrpt_reg_LuxR_C"/>
</dbReference>
<dbReference type="SUPFAM" id="SSF48452">
    <property type="entry name" value="TPR-like"/>
    <property type="match status" value="1"/>
</dbReference>
<dbReference type="InterPro" id="IPR041664">
    <property type="entry name" value="AAA_16"/>
</dbReference>
<dbReference type="Gene3D" id="3.40.50.300">
    <property type="entry name" value="P-loop containing nucleotide triphosphate hydrolases"/>
    <property type="match status" value="1"/>
</dbReference>
<dbReference type="PROSITE" id="PS50043">
    <property type="entry name" value="HTH_LUXR_2"/>
    <property type="match status" value="1"/>
</dbReference>
<evidence type="ECO:0000313" key="6">
    <source>
        <dbReference type="Proteomes" id="UP001299970"/>
    </source>
</evidence>
<accession>A0ABS9TSW1</accession>
<feature type="region of interest" description="Disordered" evidence="3">
    <location>
        <begin position="339"/>
        <end position="362"/>
    </location>
</feature>
<dbReference type="Gene3D" id="1.25.40.10">
    <property type="entry name" value="Tetratricopeptide repeat domain"/>
    <property type="match status" value="1"/>
</dbReference>
<comment type="caution">
    <text evidence="5">The sequence shown here is derived from an EMBL/GenBank/DDBJ whole genome shotgun (WGS) entry which is preliminary data.</text>
</comment>
<dbReference type="PANTHER" id="PTHR16305:SF35">
    <property type="entry name" value="TRANSCRIPTIONAL ACTIVATOR DOMAIN"/>
    <property type="match status" value="1"/>
</dbReference>
<feature type="domain" description="HTH luxR-type" evidence="4">
    <location>
        <begin position="845"/>
        <end position="905"/>
    </location>
</feature>
<keyword evidence="1" id="KW-0547">Nucleotide-binding</keyword>
<evidence type="ECO:0000256" key="1">
    <source>
        <dbReference type="ARBA" id="ARBA00022741"/>
    </source>
</evidence>
<reference evidence="5 6" key="1">
    <citation type="submission" date="2022-03" db="EMBL/GenBank/DDBJ databases">
        <title>Pseudonocardia alaer sp. nov., a novel actinomycete isolated from reed forest soil.</title>
        <authorList>
            <person name="Wang L."/>
        </authorList>
    </citation>
    <scope>NUCLEOTIDE SEQUENCE [LARGE SCALE GENOMIC DNA]</scope>
    <source>
        <strain evidence="5 6">Y-16303</strain>
    </source>
</reference>
<keyword evidence="2" id="KW-0067">ATP-binding</keyword>
<dbReference type="SUPFAM" id="SSF52540">
    <property type="entry name" value="P-loop containing nucleoside triphosphate hydrolases"/>
    <property type="match status" value="1"/>
</dbReference>
<dbReference type="SMART" id="SM00421">
    <property type="entry name" value="HTH_LUXR"/>
    <property type="match status" value="1"/>
</dbReference>
<gene>
    <name evidence="5" type="ORF">MMF94_38645</name>
</gene>
<dbReference type="PROSITE" id="PS00622">
    <property type="entry name" value="HTH_LUXR_1"/>
    <property type="match status" value="1"/>
</dbReference>
<keyword evidence="6" id="KW-1185">Reference proteome</keyword>
<dbReference type="Pfam" id="PF13191">
    <property type="entry name" value="AAA_16"/>
    <property type="match status" value="1"/>
</dbReference>
<dbReference type="Proteomes" id="UP001299970">
    <property type="component" value="Unassembled WGS sequence"/>
</dbReference>
<dbReference type="CDD" id="cd06170">
    <property type="entry name" value="LuxR_C_like"/>
    <property type="match status" value="1"/>
</dbReference>
<dbReference type="InterPro" id="IPR027417">
    <property type="entry name" value="P-loop_NTPase"/>
</dbReference>
<dbReference type="InterPro" id="IPR036388">
    <property type="entry name" value="WH-like_DNA-bd_sf"/>
</dbReference>
<evidence type="ECO:0000313" key="5">
    <source>
        <dbReference type="EMBL" id="MCH6171642.1"/>
    </source>
</evidence>
<organism evidence="5 6">
    <name type="scientific">Pseudonocardia alaniniphila</name>
    <dbReference type="NCBI Taxonomy" id="75291"/>
    <lineage>
        <taxon>Bacteria</taxon>
        <taxon>Bacillati</taxon>
        <taxon>Actinomycetota</taxon>
        <taxon>Actinomycetes</taxon>
        <taxon>Pseudonocardiales</taxon>
        <taxon>Pseudonocardiaceae</taxon>
        <taxon>Pseudonocardia</taxon>
    </lineage>
</organism>
<dbReference type="Gene3D" id="1.10.10.10">
    <property type="entry name" value="Winged helix-like DNA-binding domain superfamily/Winged helix DNA-binding domain"/>
    <property type="match status" value="1"/>
</dbReference>
<dbReference type="SUPFAM" id="SSF46894">
    <property type="entry name" value="C-terminal effector domain of the bipartite response regulators"/>
    <property type="match status" value="1"/>
</dbReference>
<dbReference type="RefSeq" id="WP_241042448.1">
    <property type="nucleotide sequence ID" value="NZ_BAAAJF010000005.1"/>
</dbReference>
<sequence>MLRGRHDERAALDQLLDDLRAGASRALVMHGEPGVGKTALLHDLAERATGCQVVQAAGVQSEMELAFAGLHQLCAPMLERVEQLPSPQREALSTAFGLSRGPAPDRFLIGLAVLGLLAEAARSRPLVCLVDDAQWLDRATAQVLAFVARRLGAESVGLIFAVRSPDGVAELAHLPQLVVGGLSDADARALLGSAVRGPLDERVLGRMVAETRGNPLALLELPRGLMPAELAGGFGMPEAAALPQQIEDSFRRQLEPLPDDTRQLLLLAAAEPVGDPVLVWRAAQRLGITSGAAAPAVGAELLEIGTHVRFRHPLLRSAIYRAATPEERRSVHRALAQVTDPEADPDRRAWHRAQAAPTPDEDVAAELERSAERARARGGPAAAGAFLEQAAALTRDPARRTERTLAAAQAMHQAGAPDSALRLLSLAEATPLDELSRAHVDLLRAEIAFSVNRGGDAAPLLLKAAAQLEGIDVRLARETYLDALSAAMFMGPLAAGSGVRKAAEAARDAPRAPHDPRAADLLLDGLATRYADGFAEGIPVLRQALRGFRGPDLSEEEGLRWLWLAHVSAVDTWDETWDGHSARHLELARDTGALTALPLALSMRIGVHVWVGELGAAASLIEELETVTEATGSHLAPYGELALVAWRGREAEGTALIEAALEEAAHRGEGIGVAFAHWTAAVLYAGLGRYEDALASATLVTEHPHEMGLSTWGALVELIEAATRTGDRGRAADALQRLTRLTRAGGTDWALGVEARSRALLGDGPAAEADYREAIDRLSRTRVRGELARAQLLYGEWLRRAGRRLDAREQLRTAHNAFTAMEMEAFAERAERELLATGEHVRKRSVSTTSDLTAQEVQIARLAGDGLTNAEIASRLFISPRTVEWHLGRIFGKLEITSRRQLQRR</sequence>
<dbReference type="InterPro" id="IPR016032">
    <property type="entry name" value="Sig_transdc_resp-reg_C-effctor"/>
</dbReference>
<dbReference type="InterPro" id="IPR011990">
    <property type="entry name" value="TPR-like_helical_dom_sf"/>
</dbReference>
<proteinExistence type="predicted"/>
<dbReference type="PRINTS" id="PR00038">
    <property type="entry name" value="HTHLUXR"/>
</dbReference>
<dbReference type="PANTHER" id="PTHR16305">
    <property type="entry name" value="TESTICULAR SOLUBLE ADENYLYL CYCLASE"/>
    <property type="match status" value="1"/>
</dbReference>
<dbReference type="EMBL" id="JAKXMK010000047">
    <property type="protein sequence ID" value="MCH6171642.1"/>
    <property type="molecule type" value="Genomic_DNA"/>
</dbReference>
<protein>
    <submittedName>
        <fullName evidence="5">AAA family ATPase</fullName>
    </submittedName>
</protein>
<name>A0ABS9TSW1_9PSEU</name>
<dbReference type="Pfam" id="PF00196">
    <property type="entry name" value="GerE"/>
    <property type="match status" value="1"/>
</dbReference>
<evidence type="ECO:0000256" key="2">
    <source>
        <dbReference type="ARBA" id="ARBA00022840"/>
    </source>
</evidence>